<name>A0A8H6DTI1_COCSA</name>
<evidence type="ECO:0000256" key="1">
    <source>
        <dbReference type="SAM" id="MobiDB-lite"/>
    </source>
</evidence>
<comment type="caution">
    <text evidence="2">The sequence shown here is derived from an EMBL/GenBank/DDBJ whole genome shotgun (WGS) entry which is preliminary data.</text>
</comment>
<protein>
    <submittedName>
        <fullName evidence="2">Uncharacterized protein</fullName>
    </submittedName>
</protein>
<accession>A0A8H6DTI1</accession>
<sequence length="270" mass="30079">MDSWYARRMHVCVLHVQEVGASDFGDIVWLSVESPVHAKGNKRDAPLDAAAAPMTVVKTLPYGYRPEWEISLTHPLRPFHCATAKHRSLHYSKSARNERRRNLDLDPQPSRPCRLNEYTSANKGKDGHTPTVLDPAEHDKAYSVAPRFTQIAQRKGPYENWLFLGSAVGSYSYNTWPDSHQAVGSSASLALTFAACIKIDTVGCMSTYACGVVRTSKEWSSTVLDKCLSSSKCRDQTFFFSGGRSGLPSSVNNDNWITTRARIMLTLHIL</sequence>
<evidence type="ECO:0000313" key="2">
    <source>
        <dbReference type="EMBL" id="KAF5847439.1"/>
    </source>
</evidence>
<feature type="region of interest" description="Disordered" evidence="1">
    <location>
        <begin position="90"/>
        <end position="136"/>
    </location>
</feature>
<evidence type="ECO:0000313" key="3">
    <source>
        <dbReference type="Proteomes" id="UP000624244"/>
    </source>
</evidence>
<feature type="compositionally biased region" description="Basic and acidic residues" evidence="1">
    <location>
        <begin position="95"/>
        <end position="104"/>
    </location>
</feature>
<organism evidence="2 3">
    <name type="scientific">Cochliobolus sativus</name>
    <name type="common">Common root rot and spot blotch fungus</name>
    <name type="synonym">Bipolaris sorokiniana</name>
    <dbReference type="NCBI Taxonomy" id="45130"/>
    <lineage>
        <taxon>Eukaryota</taxon>
        <taxon>Fungi</taxon>
        <taxon>Dikarya</taxon>
        <taxon>Ascomycota</taxon>
        <taxon>Pezizomycotina</taxon>
        <taxon>Dothideomycetes</taxon>
        <taxon>Pleosporomycetidae</taxon>
        <taxon>Pleosporales</taxon>
        <taxon>Pleosporineae</taxon>
        <taxon>Pleosporaceae</taxon>
        <taxon>Bipolaris</taxon>
    </lineage>
</organism>
<dbReference type="AlphaFoldDB" id="A0A8H6DTI1"/>
<dbReference type="EMBL" id="WNKQ01000013">
    <property type="protein sequence ID" value="KAF5847439.1"/>
    <property type="molecule type" value="Genomic_DNA"/>
</dbReference>
<proteinExistence type="predicted"/>
<dbReference type="Proteomes" id="UP000624244">
    <property type="component" value="Unassembled WGS sequence"/>
</dbReference>
<reference evidence="2" key="1">
    <citation type="submission" date="2019-11" db="EMBL/GenBank/DDBJ databases">
        <title>Bipolaris sorokiniana Genome sequencing.</title>
        <authorList>
            <person name="Wang H."/>
        </authorList>
    </citation>
    <scope>NUCLEOTIDE SEQUENCE</scope>
</reference>
<gene>
    <name evidence="2" type="ORF">GGP41_000145</name>
</gene>